<keyword evidence="3" id="KW-1185">Reference proteome</keyword>
<dbReference type="PANTHER" id="PTHR31996:SF2">
    <property type="entry name" value="COILED-COIL DOMAIN-CONTAINING PROTEIN 115"/>
    <property type="match status" value="1"/>
</dbReference>
<name>A0A226EV03_FOLCA</name>
<dbReference type="PANTHER" id="PTHR31996">
    <property type="entry name" value="COILED-COIL DOMAIN-CONTAINING PROTEIN 115"/>
    <property type="match status" value="1"/>
</dbReference>
<dbReference type="AlphaFoldDB" id="A0A226EV03"/>
<dbReference type="EMBL" id="LNIX01000002">
    <property type="protein sequence ID" value="OXA60641.1"/>
    <property type="molecule type" value="Genomic_DNA"/>
</dbReference>
<dbReference type="GO" id="GO:0070072">
    <property type="term" value="P:vacuolar proton-transporting V-type ATPase complex assembly"/>
    <property type="evidence" value="ECO:0007669"/>
    <property type="project" value="InterPro"/>
</dbReference>
<dbReference type="OMA" id="YFMDQLE"/>
<sequence length="174" mass="20020">MDLNHDQSSTSLDEVCEKLDLVLIRQLELIQEYVDLSLKGEVHQKEGYLQLAKARYVEGPNSVSKVYLPTEDSEEYEALVTVGFSENKDHDKETNCTRVLLEDKTSSEHKNKLIRQFGILSPPCVKIAQNNFRQNLALCIDRVNVMEELTKVQKEFQSLQHVKNLLIKNHIPEP</sequence>
<gene>
    <name evidence="2" type="ORF">Fcan01_06321</name>
</gene>
<dbReference type="STRING" id="158441.A0A226EV03"/>
<protein>
    <recommendedName>
        <fullName evidence="1">Vacuolar ATPase assembly protein VMA22</fullName>
    </recommendedName>
</protein>
<dbReference type="InterPro" id="IPR040357">
    <property type="entry name" value="Vma22/CCDC115"/>
</dbReference>
<evidence type="ECO:0000256" key="1">
    <source>
        <dbReference type="ARBA" id="ARBA00093634"/>
    </source>
</evidence>
<accession>A0A226EV03</accession>
<organism evidence="2 3">
    <name type="scientific">Folsomia candida</name>
    <name type="common">Springtail</name>
    <dbReference type="NCBI Taxonomy" id="158441"/>
    <lineage>
        <taxon>Eukaryota</taxon>
        <taxon>Metazoa</taxon>
        <taxon>Ecdysozoa</taxon>
        <taxon>Arthropoda</taxon>
        <taxon>Hexapoda</taxon>
        <taxon>Collembola</taxon>
        <taxon>Entomobryomorpha</taxon>
        <taxon>Isotomoidea</taxon>
        <taxon>Isotomidae</taxon>
        <taxon>Proisotominae</taxon>
        <taxon>Folsomia</taxon>
    </lineage>
</organism>
<dbReference type="Proteomes" id="UP000198287">
    <property type="component" value="Unassembled WGS sequence"/>
</dbReference>
<evidence type="ECO:0000313" key="3">
    <source>
        <dbReference type="Proteomes" id="UP000198287"/>
    </source>
</evidence>
<dbReference type="GO" id="GO:0051082">
    <property type="term" value="F:unfolded protein binding"/>
    <property type="evidence" value="ECO:0007669"/>
    <property type="project" value="TreeGrafter"/>
</dbReference>
<evidence type="ECO:0000313" key="2">
    <source>
        <dbReference type="EMBL" id="OXA60641.1"/>
    </source>
</evidence>
<reference evidence="2 3" key="1">
    <citation type="submission" date="2015-12" db="EMBL/GenBank/DDBJ databases">
        <title>The genome of Folsomia candida.</title>
        <authorList>
            <person name="Faddeeva A."/>
            <person name="Derks M.F."/>
            <person name="Anvar Y."/>
            <person name="Smit S."/>
            <person name="Van Straalen N."/>
            <person name="Roelofs D."/>
        </authorList>
    </citation>
    <scope>NUCLEOTIDE SEQUENCE [LARGE SCALE GENOMIC DNA]</scope>
    <source>
        <strain evidence="2 3">VU population</strain>
        <tissue evidence="2">Whole body</tissue>
    </source>
</reference>
<comment type="caution">
    <text evidence="2">The sequence shown here is derived from an EMBL/GenBank/DDBJ whole genome shotgun (WGS) entry which is preliminary data.</text>
</comment>
<dbReference type="OrthoDB" id="408631at2759"/>
<proteinExistence type="predicted"/>